<feature type="compositionally biased region" description="Polar residues" evidence="1">
    <location>
        <begin position="34"/>
        <end position="64"/>
    </location>
</feature>
<proteinExistence type="predicted"/>
<evidence type="ECO:0000313" key="2">
    <source>
        <dbReference type="EMBL" id="CAD7701710.1"/>
    </source>
</evidence>
<evidence type="ECO:0000256" key="1">
    <source>
        <dbReference type="SAM" id="MobiDB-lite"/>
    </source>
</evidence>
<protein>
    <submittedName>
        <fullName evidence="2">Uncharacterized protein</fullName>
    </submittedName>
</protein>
<dbReference type="Proteomes" id="UP000708148">
    <property type="component" value="Unassembled WGS sequence"/>
</dbReference>
<feature type="compositionally biased region" description="Polar residues" evidence="1">
    <location>
        <begin position="115"/>
        <end position="125"/>
    </location>
</feature>
<keyword evidence="3" id="KW-1185">Reference proteome</keyword>
<feature type="region of interest" description="Disordered" evidence="1">
    <location>
        <begin position="34"/>
        <end position="156"/>
    </location>
</feature>
<sequence>CNMSSATVPAGPEGSLQAPVPQSSVWLPGLAQAGASNTFDSSSLSPSTMRARTSMHRTSMTQHSRLYDVKSLPGISPSGSTGPRTGKRKQPAASRLPPIESSVETSSKEREDTSTRSTISTWQQSDSDKWPYPAGKRTRTSTQDGESKEGNDQGLDASSIANVKTIDDVIEFYGKYGQDGPIKFFYCNRADTGVLFRPYDLVVASSETLQPEYFTVSATGVMRIKEGVHAEFTPLYEFVRHKTIFGLLTIIRFFKCYLVGKFFRRWHKVRYADGMVDVGLGSHTHRIL</sequence>
<evidence type="ECO:0000313" key="3">
    <source>
        <dbReference type="Proteomes" id="UP000708148"/>
    </source>
</evidence>
<reference evidence="2" key="1">
    <citation type="submission" date="2020-12" db="EMBL/GenBank/DDBJ databases">
        <authorList>
            <person name="Iha C."/>
        </authorList>
    </citation>
    <scope>NUCLEOTIDE SEQUENCE</scope>
</reference>
<gene>
    <name evidence="2" type="ORF">OSTQU699_LOCUS7067</name>
</gene>
<name>A0A8S1J6K6_9CHLO</name>
<accession>A0A8S1J6K6</accession>
<organism evidence="2 3">
    <name type="scientific">Ostreobium quekettii</name>
    <dbReference type="NCBI Taxonomy" id="121088"/>
    <lineage>
        <taxon>Eukaryota</taxon>
        <taxon>Viridiplantae</taxon>
        <taxon>Chlorophyta</taxon>
        <taxon>core chlorophytes</taxon>
        <taxon>Ulvophyceae</taxon>
        <taxon>TCBD clade</taxon>
        <taxon>Bryopsidales</taxon>
        <taxon>Ostreobineae</taxon>
        <taxon>Ostreobiaceae</taxon>
        <taxon>Ostreobium</taxon>
    </lineage>
</organism>
<comment type="caution">
    <text evidence="2">The sequence shown here is derived from an EMBL/GenBank/DDBJ whole genome shotgun (WGS) entry which is preliminary data.</text>
</comment>
<dbReference type="AlphaFoldDB" id="A0A8S1J6K6"/>
<feature type="non-terminal residue" evidence="2">
    <location>
        <position position="288"/>
    </location>
</feature>
<dbReference type="EMBL" id="CAJHUC010001611">
    <property type="protein sequence ID" value="CAD7701710.1"/>
    <property type="molecule type" value="Genomic_DNA"/>
</dbReference>
<dbReference type="OrthoDB" id="538850at2759"/>
<feature type="region of interest" description="Disordered" evidence="1">
    <location>
        <begin position="1"/>
        <end position="21"/>
    </location>
</feature>